<reference evidence="3" key="1">
    <citation type="submission" date="2016-10" db="EMBL/GenBank/DDBJ databases">
        <authorList>
            <person name="Varghese N."/>
            <person name="Submissions S."/>
        </authorList>
    </citation>
    <scope>NUCLEOTIDE SEQUENCE [LARGE SCALE GENOMIC DNA]</scope>
    <source>
        <strain evidence="3">DSM 7481</strain>
    </source>
</reference>
<dbReference type="STRING" id="32040.SAMN04489710_104160"/>
<evidence type="ECO:0000313" key="2">
    <source>
        <dbReference type="EMBL" id="SFD63539.1"/>
    </source>
</evidence>
<accession>A0A1I1TYJ2</accession>
<organism evidence="2 3">
    <name type="scientific">Paracidovorax konjaci</name>
    <dbReference type="NCBI Taxonomy" id="32040"/>
    <lineage>
        <taxon>Bacteria</taxon>
        <taxon>Pseudomonadati</taxon>
        <taxon>Pseudomonadota</taxon>
        <taxon>Betaproteobacteria</taxon>
        <taxon>Burkholderiales</taxon>
        <taxon>Comamonadaceae</taxon>
        <taxon>Paracidovorax</taxon>
    </lineage>
</organism>
<gene>
    <name evidence="2" type="ORF">SAMN04489710_104160</name>
</gene>
<feature type="compositionally biased region" description="Acidic residues" evidence="1">
    <location>
        <begin position="213"/>
        <end position="227"/>
    </location>
</feature>
<keyword evidence="3" id="KW-1185">Reference proteome</keyword>
<protein>
    <submittedName>
        <fullName evidence="2">Uncharacterized protein</fullName>
    </submittedName>
</protein>
<feature type="compositionally biased region" description="Basic and acidic residues" evidence="1">
    <location>
        <begin position="228"/>
        <end position="238"/>
    </location>
</feature>
<evidence type="ECO:0000256" key="1">
    <source>
        <dbReference type="SAM" id="MobiDB-lite"/>
    </source>
</evidence>
<evidence type="ECO:0000313" key="3">
    <source>
        <dbReference type="Proteomes" id="UP000199517"/>
    </source>
</evidence>
<feature type="region of interest" description="Disordered" evidence="1">
    <location>
        <begin position="213"/>
        <end position="252"/>
    </location>
</feature>
<dbReference type="AlphaFoldDB" id="A0A1I1TYJ2"/>
<dbReference type="Proteomes" id="UP000199517">
    <property type="component" value="Unassembled WGS sequence"/>
</dbReference>
<dbReference type="RefSeq" id="WP_092950674.1">
    <property type="nucleotide sequence ID" value="NZ_FOMQ01000004.1"/>
</dbReference>
<dbReference type="OrthoDB" id="9178541at2"/>
<dbReference type="EMBL" id="FOMQ01000004">
    <property type="protein sequence ID" value="SFD63539.1"/>
    <property type="molecule type" value="Genomic_DNA"/>
</dbReference>
<sequence length="252" mass="27583">MSQHLALITQTQALIAAGDIVGAESALSQLADDEGDRALVAVLDELAPKDVLAVMREYDESKASVVNMLVTPAQFARALVLEKQYKDITHTHLRSMVNAVIFRGDVEPVEFLTAIGDLEGGSEALANYFAEKWSRLEAFARAGTFDAIEDDGAVLSEDQLFNVAYAPAKVEQEEVADRDWMQLAWLLRYQCVDLFIETLLVLRAKAHAHDMGLGDEEGGTFDDEADDKFETSETDRGKATPAARASDEESAI</sequence>
<name>A0A1I1TYJ2_9BURK</name>
<proteinExistence type="predicted"/>